<evidence type="ECO:0000313" key="6">
    <source>
        <dbReference type="EMBL" id="TQV67876.1"/>
    </source>
</evidence>
<dbReference type="Proteomes" id="UP000315816">
    <property type="component" value="Unassembled WGS sequence"/>
</dbReference>
<keyword evidence="3" id="KW-0804">Transcription</keyword>
<dbReference type="Gene3D" id="1.10.357.10">
    <property type="entry name" value="Tetracycline Repressor, domain 2"/>
    <property type="match status" value="1"/>
</dbReference>
<dbReference type="EMBL" id="VICH01000005">
    <property type="protein sequence ID" value="TQV67876.1"/>
    <property type="molecule type" value="Genomic_DNA"/>
</dbReference>
<dbReference type="GO" id="GO:0000976">
    <property type="term" value="F:transcription cis-regulatory region binding"/>
    <property type="evidence" value="ECO:0007669"/>
    <property type="project" value="TreeGrafter"/>
</dbReference>
<evidence type="ECO:0000256" key="2">
    <source>
        <dbReference type="ARBA" id="ARBA00023125"/>
    </source>
</evidence>
<keyword evidence="7" id="KW-1185">Reference proteome</keyword>
<accession>A0A545SSH6</accession>
<dbReference type="InterPro" id="IPR050109">
    <property type="entry name" value="HTH-type_TetR-like_transc_reg"/>
</dbReference>
<feature type="domain" description="HTH tetR-type" evidence="5">
    <location>
        <begin position="17"/>
        <end position="77"/>
    </location>
</feature>
<dbReference type="PRINTS" id="PR00455">
    <property type="entry name" value="HTHTETR"/>
</dbReference>
<evidence type="ECO:0000256" key="1">
    <source>
        <dbReference type="ARBA" id="ARBA00023015"/>
    </source>
</evidence>
<keyword evidence="1" id="KW-0805">Transcription regulation</keyword>
<protein>
    <submittedName>
        <fullName evidence="6">TetR/AcrR family transcriptional regulator</fullName>
    </submittedName>
</protein>
<dbReference type="RefSeq" id="WP_142853308.1">
    <property type="nucleotide sequence ID" value="NZ_FXWW01000001.1"/>
</dbReference>
<dbReference type="InterPro" id="IPR023772">
    <property type="entry name" value="DNA-bd_HTH_TetR-type_CS"/>
</dbReference>
<reference evidence="6 7" key="1">
    <citation type="submission" date="2019-06" db="EMBL/GenBank/DDBJ databases">
        <title>A novel species of marine bacteria.</title>
        <authorList>
            <person name="Wang Y."/>
        </authorList>
    </citation>
    <scope>NUCLEOTIDE SEQUENCE [LARGE SCALE GENOMIC DNA]</scope>
    <source>
        <strain evidence="6 7">MA1-10</strain>
    </source>
</reference>
<dbReference type="PROSITE" id="PS01081">
    <property type="entry name" value="HTH_TETR_1"/>
    <property type="match status" value="1"/>
</dbReference>
<dbReference type="OrthoDB" id="9816431at2"/>
<keyword evidence="2 4" id="KW-0238">DNA-binding</keyword>
<dbReference type="AlphaFoldDB" id="A0A545SSH6"/>
<evidence type="ECO:0000256" key="4">
    <source>
        <dbReference type="PROSITE-ProRule" id="PRU00335"/>
    </source>
</evidence>
<dbReference type="InterPro" id="IPR041483">
    <property type="entry name" value="TetR_C_34"/>
</dbReference>
<proteinExistence type="predicted"/>
<evidence type="ECO:0000313" key="7">
    <source>
        <dbReference type="Proteomes" id="UP000315816"/>
    </source>
</evidence>
<sequence>MTVDHGMKRARSKDQKAERQAMILSAARDMIDEVGLDGVTMGALAKRAGLAKGTLYLYVRSKEELYLLLFIEAMDAVVTQFKHRARPGDSAAQLAHLMTLNAQTTPLFLPLYARLIAVIEANVADEPLFAAKRRLIALGHEWGAHLAVVTGVGPDQAEPLARTITMTMLGAAQFDISAQRDPQGLPDDMREAFASHAFAPSFEPSARLILEAVMSPRRQG</sequence>
<evidence type="ECO:0000256" key="3">
    <source>
        <dbReference type="ARBA" id="ARBA00023163"/>
    </source>
</evidence>
<dbReference type="PROSITE" id="PS50977">
    <property type="entry name" value="HTH_TETR_2"/>
    <property type="match status" value="1"/>
</dbReference>
<dbReference type="GO" id="GO:0003700">
    <property type="term" value="F:DNA-binding transcription factor activity"/>
    <property type="evidence" value="ECO:0007669"/>
    <property type="project" value="TreeGrafter"/>
</dbReference>
<dbReference type="Pfam" id="PF00440">
    <property type="entry name" value="TetR_N"/>
    <property type="match status" value="1"/>
</dbReference>
<dbReference type="Pfam" id="PF17929">
    <property type="entry name" value="TetR_C_34"/>
    <property type="match status" value="1"/>
</dbReference>
<dbReference type="InterPro" id="IPR001647">
    <property type="entry name" value="HTH_TetR"/>
</dbReference>
<evidence type="ECO:0000259" key="5">
    <source>
        <dbReference type="PROSITE" id="PS50977"/>
    </source>
</evidence>
<gene>
    <name evidence="6" type="ORF">FIL88_08505</name>
</gene>
<dbReference type="PANTHER" id="PTHR30055:SF234">
    <property type="entry name" value="HTH-TYPE TRANSCRIPTIONAL REGULATOR BETI"/>
    <property type="match status" value="1"/>
</dbReference>
<feature type="DNA-binding region" description="H-T-H motif" evidence="4">
    <location>
        <begin position="40"/>
        <end position="59"/>
    </location>
</feature>
<dbReference type="PANTHER" id="PTHR30055">
    <property type="entry name" value="HTH-TYPE TRANSCRIPTIONAL REGULATOR RUTR"/>
    <property type="match status" value="1"/>
</dbReference>
<name>A0A545SSH6_9RHOB</name>
<dbReference type="InterPro" id="IPR009057">
    <property type="entry name" value="Homeodomain-like_sf"/>
</dbReference>
<comment type="caution">
    <text evidence="6">The sequence shown here is derived from an EMBL/GenBank/DDBJ whole genome shotgun (WGS) entry which is preliminary data.</text>
</comment>
<organism evidence="6 7">
    <name type="scientific">Aliiroseovarius halocynthiae</name>
    <dbReference type="NCBI Taxonomy" id="985055"/>
    <lineage>
        <taxon>Bacteria</taxon>
        <taxon>Pseudomonadati</taxon>
        <taxon>Pseudomonadota</taxon>
        <taxon>Alphaproteobacteria</taxon>
        <taxon>Rhodobacterales</taxon>
        <taxon>Paracoccaceae</taxon>
        <taxon>Aliiroseovarius</taxon>
    </lineage>
</organism>
<dbReference type="SUPFAM" id="SSF46689">
    <property type="entry name" value="Homeodomain-like"/>
    <property type="match status" value="1"/>
</dbReference>